<dbReference type="Proteomes" id="UP000278981">
    <property type="component" value="Unassembled WGS sequence"/>
</dbReference>
<evidence type="ECO:0008006" key="4">
    <source>
        <dbReference type="Google" id="ProtNLM"/>
    </source>
</evidence>
<dbReference type="EMBL" id="QDGB01000298">
    <property type="protein sequence ID" value="RQX14585.1"/>
    <property type="molecule type" value="Genomic_DNA"/>
</dbReference>
<feature type="chain" id="PRO_5018167245" description="Secreted protein" evidence="1">
    <location>
        <begin position="30"/>
        <end position="147"/>
    </location>
</feature>
<dbReference type="PROSITE" id="PS51318">
    <property type="entry name" value="TAT"/>
    <property type="match status" value="1"/>
</dbReference>
<dbReference type="InterPro" id="IPR006311">
    <property type="entry name" value="TAT_signal"/>
</dbReference>
<comment type="caution">
    <text evidence="2">The sequence shown here is derived from an EMBL/GenBank/DDBJ whole genome shotgun (WGS) entry which is preliminary data.</text>
</comment>
<dbReference type="AlphaFoldDB" id="A0A3N9XN98"/>
<accession>A0A3N9XN98</accession>
<reference evidence="2 3" key="1">
    <citation type="submission" date="2018-04" db="EMBL/GenBank/DDBJ databases">
        <title>Micromonosporas from Atacama Desert.</title>
        <authorList>
            <person name="Carro L."/>
            <person name="Klenk H.-P."/>
            <person name="Goodfellow M."/>
        </authorList>
    </citation>
    <scope>NUCLEOTIDE SEQUENCE [LARGE SCALE GENOMIC DNA]</scope>
    <source>
        <strain evidence="2 3">LB19</strain>
    </source>
</reference>
<keyword evidence="1" id="KW-0732">Signal</keyword>
<protein>
    <recommendedName>
        <fullName evidence="4">Secreted protein</fullName>
    </recommendedName>
</protein>
<gene>
    <name evidence="2" type="ORF">DDE19_23120</name>
</gene>
<sequence length="147" mass="15574">MTRALARRVLLPLTVALTAILATTNPAAAAGNDDYTVYTGQSGGAVDFIDYGPGAPGGGDNDDYLVIRDIAADGHGVQVWAWLHGKYLGTKYNGNGAWTSVIYDPYTIFPNNVAKKEVIGLKICLVDGKDNLIQPSCSSLDWPSIDG</sequence>
<evidence type="ECO:0000313" key="2">
    <source>
        <dbReference type="EMBL" id="RQX14585.1"/>
    </source>
</evidence>
<organism evidence="2 3">
    <name type="scientific">Micromonospora ureilytica</name>
    <dbReference type="NCBI Taxonomy" id="709868"/>
    <lineage>
        <taxon>Bacteria</taxon>
        <taxon>Bacillati</taxon>
        <taxon>Actinomycetota</taxon>
        <taxon>Actinomycetes</taxon>
        <taxon>Micromonosporales</taxon>
        <taxon>Micromonosporaceae</taxon>
        <taxon>Micromonospora</taxon>
    </lineage>
</organism>
<dbReference type="OrthoDB" id="3388794at2"/>
<proteinExistence type="predicted"/>
<evidence type="ECO:0000256" key="1">
    <source>
        <dbReference type="SAM" id="SignalP"/>
    </source>
</evidence>
<evidence type="ECO:0000313" key="3">
    <source>
        <dbReference type="Proteomes" id="UP000278981"/>
    </source>
</evidence>
<feature type="signal peptide" evidence="1">
    <location>
        <begin position="1"/>
        <end position="29"/>
    </location>
</feature>
<dbReference type="RefSeq" id="WP_124821407.1">
    <property type="nucleotide sequence ID" value="NZ_QDGB01000298.1"/>
</dbReference>
<name>A0A3N9XN98_9ACTN</name>